<dbReference type="GO" id="GO:0005634">
    <property type="term" value="C:nucleus"/>
    <property type="evidence" value="ECO:0007669"/>
    <property type="project" value="UniProtKB-SubCell"/>
</dbReference>
<keyword evidence="2" id="KW-0479">Metal-binding</keyword>
<feature type="domain" description="GATA-type" evidence="10">
    <location>
        <begin position="229"/>
        <end position="276"/>
    </location>
</feature>
<dbReference type="InterPro" id="IPR039355">
    <property type="entry name" value="Transcription_factor_GATA"/>
</dbReference>
<feature type="region of interest" description="Disordered" evidence="9">
    <location>
        <begin position="623"/>
        <end position="645"/>
    </location>
</feature>
<dbReference type="PROSITE" id="PS00344">
    <property type="entry name" value="GATA_ZN_FINGER_1"/>
    <property type="match status" value="1"/>
</dbReference>
<dbReference type="PANTHER" id="PTHR10071:SF281">
    <property type="entry name" value="BOX A-BINDING FACTOR-RELATED"/>
    <property type="match status" value="1"/>
</dbReference>
<keyword evidence="12" id="KW-1185">Reference proteome</keyword>
<evidence type="ECO:0000256" key="6">
    <source>
        <dbReference type="ARBA" id="ARBA00023163"/>
    </source>
</evidence>
<dbReference type="CDD" id="cd00202">
    <property type="entry name" value="ZnF_GATA"/>
    <property type="match status" value="1"/>
</dbReference>
<keyword evidence="6" id="KW-0804">Transcription</keyword>
<comment type="caution">
    <text evidence="11">The sequence shown here is derived from an EMBL/GenBank/DDBJ whole genome shotgun (WGS) entry which is preliminary data.</text>
</comment>
<dbReference type="AlphaFoldDB" id="A0AAD5TNW5"/>
<dbReference type="GO" id="GO:0000978">
    <property type="term" value="F:RNA polymerase II cis-regulatory region sequence-specific DNA binding"/>
    <property type="evidence" value="ECO:0007669"/>
    <property type="project" value="TreeGrafter"/>
</dbReference>
<organism evidence="11 12">
    <name type="scientific">Geranomyces variabilis</name>
    <dbReference type="NCBI Taxonomy" id="109894"/>
    <lineage>
        <taxon>Eukaryota</taxon>
        <taxon>Fungi</taxon>
        <taxon>Fungi incertae sedis</taxon>
        <taxon>Chytridiomycota</taxon>
        <taxon>Chytridiomycota incertae sedis</taxon>
        <taxon>Chytridiomycetes</taxon>
        <taxon>Spizellomycetales</taxon>
        <taxon>Powellomycetaceae</taxon>
        <taxon>Geranomyces</taxon>
    </lineage>
</organism>
<evidence type="ECO:0000256" key="9">
    <source>
        <dbReference type="SAM" id="MobiDB-lite"/>
    </source>
</evidence>
<dbReference type="InterPro" id="IPR000679">
    <property type="entry name" value="Znf_GATA"/>
</dbReference>
<dbReference type="FunFam" id="3.30.50.10:FF:000007">
    <property type="entry name" value="Nitrogen regulatory AreA, N-terminal"/>
    <property type="match status" value="1"/>
</dbReference>
<dbReference type="GO" id="GO:0008270">
    <property type="term" value="F:zinc ion binding"/>
    <property type="evidence" value="ECO:0007669"/>
    <property type="project" value="UniProtKB-KW"/>
</dbReference>
<keyword evidence="7" id="KW-0539">Nucleus</keyword>
<dbReference type="SUPFAM" id="SSF57716">
    <property type="entry name" value="Glucocorticoid receptor-like (DNA-binding domain)"/>
    <property type="match status" value="1"/>
</dbReference>
<evidence type="ECO:0000313" key="11">
    <source>
        <dbReference type="EMBL" id="KAJ3180228.1"/>
    </source>
</evidence>
<dbReference type="Pfam" id="PF00320">
    <property type="entry name" value="GATA"/>
    <property type="match status" value="1"/>
</dbReference>
<dbReference type="PROSITE" id="PS50114">
    <property type="entry name" value="GATA_ZN_FINGER_2"/>
    <property type="match status" value="1"/>
</dbReference>
<dbReference type="GO" id="GO:0000981">
    <property type="term" value="F:DNA-binding transcription factor activity, RNA polymerase II-specific"/>
    <property type="evidence" value="ECO:0007669"/>
    <property type="project" value="TreeGrafter"/>
</dbReference>
<dbReference type="SMART" id="SM00401">
    <property type="entry name" value="ZnF_GATA"/>
    <property type="match status" value="1"/>
</dbReference>
<dbReference type="EMBL" id="JADGJQ010000017">
    <property type="protein sequence ID" value="KAJ3180228.1"/>
    <property type="molecule type" value="Genomic_DNA"/>
</dbReference>
<dbReference type="InterPro" id="IPR013860">
    <property type="entry name" value="AreA_GATA"/>
</dbReference>
<evidence type="ECO:0000256" key="1">
    <source>
        <dbReference type="ARBA" id="ARBA00004123"/>
    </source>
</evidence>
<name>A0AAD5TNW5_9FUNG</name>
<dbReference type="Gene3D" id="3.30.50.10">
    <property type="entry name" value="Erythroid Transcription Factor GATA-1, subunit A"/>
    <property type="match status" value="1"/>
</dbReference>
<evidence type="ECO:0000256" key="3">
    <source>
        <dbReference type="ARBA" id="ARBA00022771"/>
    </source>
</evidence>
<feature type="region of interest" description="Disordered" evidence="9">
    <location>
        <begin position="191"/>
        <end position="224"/>
    </location>
</feature>
<keyword evidence="3 8" id="KW-0863">Zinc-finger</keyword>
<keyword evidence="5" id="KW-0805">Transcription regulation</keyword>
<feature type="compositionally biased region" description="Pro residues" evidence="9">
    <location>
        <begin position="390"/>
        <end position="401"/>
    </location>
</feature>
<evidence type="ECO:0000256" key="8">
    <source>
        <dbReference type="PROSITE-ProRule" id="PRU00094"/>
    </source>
</evidence>
<sequence>MPTAKHPERGADLALPAAAIKKWAIYAKAKHALPDGQRLENLSWRLMHKQLAKNHTAPASAVRLQEAPAIEFVTKAEVLPNGEFPEYHQFAHGADVELRPSEDFSPYTMAQVDHGPAFFGQSLETLAPQGDGPPLLAPDLDDYSAVAMSDIFPVSERIPRPFYPTLSPPHQISDLLAFDLHAPLSCSADGPGSPSAAWSAESSYPSPLPPKPTGRRASHTPGYVAPSVCHNCGTDKTPLWRRDPKGEPICNACGLFYRLHGVTRPISLKKDVLRRRNRKKDKSKQSEEGTSVAMATSVSLPIVAPSQSSAPPHIPGTTFSGDQLATMEWPFSFPGAPKMTSVSGEKYWGAVNEGFATKVPATTVLPGRQEESPAPLACCAVADKLMPPSPCLPPAPPPSSPYLPLTGKRRRGDSDAPMYPLPAHFPPRSSSECTSFPASITAYAPPMLNSSNGVADHVVQQPHSPCPTTLTSAPSPTVLRRLLQQFLDIQTRNGAIPPGVDIAELLRGLEALNLRGLAEAPPGQATLCRPPLSGSGPVFTSQQPPMNYVQHLPASLTRVCDKDLNQHQHNQYYQPSPQQQPGTWDVAYDPRMSFTNRTQPRNPNSVHQYTQQQHSARLQPISYNQAAPPSAPHQRASGFRRPEADDLSFSRSDYREVGHMWSCEEPFGSLTEAFVDRALGFEE</sequence>
<comment type="subcellular location">
    <subcellularLocation>
        <location evidence="1">Nucleus</location>
    </subcellularLocation>
</comment>
<evidence type="ECO:0000313" key="12">
    <source>
        <dbReference type="Proteomes" id="UP001212152"/>
    </source>
</evidence>
<reference evidence="11" key="1">
    <citation type="submission" date="2020-05" db="EMBL/GenBank/DDBJ databases">
        <title>Phylogenomic resolution of chytrid fungi.</title>
        <authorList>
            <person name="Stajich J.E."/>
            <person name="Amses K."/>
            <person name="Simmons R."/>
            <person name="Seto K."/>
            <person name="Myers J."/>
            <person name="Bonds A."/>
            <person name="Quandt C.A."/>
            <person name="Barry K."/>
            <person name="Liu P."/>
            <person name="Grigoriev I."/>
            <person name="Longcore J.E."/>
            <person name="James T.Y."/>
        </authorList>
    </citation>
    <scope>NUCLEOTIDE SEQUENCE</scope>
    <source>
        <strain evidence="11">JEL0379</strain>
    </source>
</reference>
<evidence type="ECO:0000256" key="7">
    <source>
        <dbReference type="ARBA" id="ARBA00023242"/>
    </source>
</evidence>
<protein>
    <recommendedName>
        <fullName evidence="10">GATA-type domain-containing protein</fullName>
    </recommendedName>
</protein>
<dbReference type="InterPro" id="IPR013088">
    <property type="entry name" value="Znf_NHR/GATA"/>
</dbReference>
<feature type="region of interest" description="Disordered" evidence="9">
    <location>
        <begin position="390"/>
        <end position="420"/>
    </location>
</feature>
<accession>A0AAD5TNW5</accession>
<evidence type="ECO:0000256" key="2">
    <source>
        <dbReference type="ARBA" id="ARBA00022723"/>
    </source>
</evidence>
<gene>
    <name evidence="11" type="ORF">HDU87_002105</name>
</gene>
<proteinExistence type="predicted"/>
<keyword evidence="4" id="KW-0862">Zinc</keyword>
<evidence type="ECO:0000259" key="10">
    <source>
        <dbReference type="PROSITE" id="PS50114"/>
    </source>
</evidence>
<dbReference type="PRINTS" id="PR00619">
    <property type="entry name" value="GATAZNFINGER"/>
</dbReference>
<dbReference type="Proteomes" id="UP001212152">
    <property type="component" value="Unassembled WGS sequence"/>
</dbReference>
<evidence type="ECO:0000256" key="4">
    <source>
        <dbReference type="ARBA" id="ARBA00022833"/>
    </source>
</evidence>
<dbReference type="PANTHER" id="PTHR10071">
    <property type="entry name" value="TRANSCRIPTION FACTOR GATA FAMILY MEMBER"/>
    <property type="match status" value="1"/>
</dbReference>
<dbReference type="GO" id="GO:0045944">
    <property type="term" value="P:positive regulation of transcription by RNA polymerase II"/>
    <property type="evidence" value="ECO:0007669"/>
    <property type="project" value="TreeGrafter"/>
</dbReference>
<dbReference type="GO" id="GO:0000122">
    <property type="term" value="P:negative regulation of transcription by RNA polymerase II"/>
    <property type="evidence" value="ECO:0007669"/>
    <property type="project" value="TreeGrafter"/>
</dbReference>
<dbReference type="Pfam" id="PF08550">
    <property type="entry name" value="GATA_AreA"/>
    <property type="match status" value="1"/>
</dbReference>
<evidence type="ECO:0000256" key="5">
    <source>
        <dbReference type="ARBA" id="ARBA00023015"/>
    </source>
</evidence>